<dbReference type="Gene3D" id="3.30.750.140">
    <property type="match status" value="1"/>
</dbReference>
<accession>A0ABX7PH26</accession>
<evidence type="ECO:0000259" key="2">
    <source>
        <dbReference type="Pfam" id="PF02120"/>
    </source>
</evidence>
<feature type="domain" description="Flagellar hook-length control protein-like C-terminal" evidence="2">
    <location>
        <begin position="244"/>
        <end position="310"/>
    </location>
</feature>
<reference evidence="3 4" key="1">
    <citation type="submission" date="2017-06" db="EMBL/GenBank/DDBJ databases">
        <title>Complete Genome Sequence of the Soil Carbazole-Degrading Bacterium Nocardioides aromaticivorans IC177.</title>
        <authorList>
            <person name="Vejarano F."/>
            <person name="Suzuki-Minakuchi C."/>
            <person name="Ohtsubo Y."/>
            <person name="Tsuda M."/>
            <person name="Okada K."/>
            <person name="Nojiri H."/>
        </authorList>
    </citation>
    <scope>NUCLEOTIDE SEQUENCE [LARGE SCALE GENOMIC DNA]</scope>
    <source>
        <strain evidence="3 4">IC177</strain>
    </source>
</reference>
<feature type="region of interest" description="Disordered" evidence="1">
    <location>
        <begin position="315"/>
        <end position="390"/>
    </location>
</feature>
<feature type="compositionally biased region" description="Basic and acidic residues" evidence="1">
    <location>
        <begin position="345"/>
        <end position="370"/>
    </location>
</feature>
<feature type="compositionally biased region" description="Low complexity" evidence="1">
    <location>
        <begin position="14"/>
        <end position="33"/>
    </location>
</feature>
<keyword evidence="4" id="KW-1185">Reference proteome</keyword>
<organism evidence="3 4">
    <name type="scientific">Nocardioides aromaticivorans</name>
    <dbReference type="NCBI Taxonomy" id="200618"/>
    <lineage>
        <taxon>Bacteria</taxon>
        <taxon>Bacillati</taxon>
        <taxon>Actinomycetota</taxon>
        <taxon>Actinomycetes</taxon>
        <taxon>Propionibacteriales</taxon>
        <taxon>Nocardioidaceae</taxon>
        <taxon>Nocardioides</taxon>
    </lineage>
</organism>
<dbReference type="Pfam" id="PF02120">
    <property type="entry name" value="Flg_hook"/>
    <property type="match status" value="1"/>
</dbReference>
<sequence>MSIAPFLPGLPVPAATDGGTTADASGGDPGSAASAFGDALAAALAGALAVAPTPAPATAQPAPTPATPSPADLPVLPVDLPVTHVDVPVSSIDLPVPPAELAVSSAELAVSSAELAVPPAELAVPAAESGVPASRRTTDGAPAGGLTSALSPVDAGAESVSGASARETAKSTDQTANSTDQTAKSTVETANSASGIANSAGGIANSAGGIANSAVTKAVVQQVFPEVTRFVSTVTATAPGSAGPANGTHRITLTLQPEQLGEVRVTLVVKDGAVHVRLAGGEGIEGAAVHRALAGEAPELQRLLERTGAEARVTVRDPFAPLLPSTTPSPQAGPDTDARSGAQARQDRQDAQDGRTAREQPREQPRRQEPQRASYPIETTPVAGRLDRTV</sequence>
<evidence type="ECO:0000256" key="1">
    <source>
        <dbReference type="SAM" id="MobiDB-lite"/>
    </source>
</evidence>
<dbReference type="InterPro" id="IPR021136">
    <property type="entry name" value="Flagellar_hook_control-like_C"/>
</dbReference>
<proteinExistence type="predicted"/>
<feature type="region of interest" description="Disordered" evidence="1">
    <location>
        <begin position="54"/>
        <end position="73"/>
    </location>
</feature>
<dbReference type="InterPro" id="IPR038610">
    <property type="entry name" value="FliK-like_C_sf"/>
</dbReference>
<evidence type="ECO:0000313" key="4">
    <source>
        <dbReference type="Proteomes" id="UP000662818"/>
    </source>
</evidence>
<name>A0ABX7PH26_9ACTN</name>
<feature type="region of interest" description="Disordered" evidence="1">
    <location>
        <begin position="1"/>
        <end position="33"/>
    </location>
</feature>
<gene>
    <name evidence="3" type="ORF">CFH99_05270</name>
</gene>
<protein>
    <recommendedName>
        <fullName evidence="2">Flagellar hook-length control protein-like C-terminal domain-containing protein</fullName>
    </recommendedName>
</protein>
<dbReference type="Proteomes" id="UP000662818">
    <property type="component" value="Chromosome"/>
</dbReference>
<evidence type="ECO:0000313" key="3">
    <source>
        <dbReference type="EMBL" id="QSR25028.1"/>
    </source>
</evidence>
<feature type="compositionally biased region" description="Polar residues" evidence="1">
    <location>
        <begin position="171"/>
        <end position="189"/>
    </location>
</feature>
<feature type="region of interest" description="Disordered" evidence="1">
    <location>
        <begin position="125"/>
        <end position="190"/>
    </location>
</feature>
<dbReference type="EMBL" id="CP022295">
    <property type="protein sequence ID" value="QSR25028.1"/>
    <property type="molecule type" value="Genomic_DNA"/>
</dbReference>
<dbReference type="CDD" id="cd17470">
    <property type="entry name" value="T3SS_Flik_C"/>
    <property type="match status" value="1"/>
</dbReference>